<evidence type="ECO:0000313" key="2">
    <source>
        <dbReference type="EMBL" id="PRD41150.1"/>
    </source>
</evidence>
<name>A0A2S9IKV2_9HYPH</name>
<dbReference type="Pfam" id="PF04965">
    <property type="entry name" value="GPW_gp25"/>
    <property type="match status" value="1"/>
</dbReference>
<dbReference type="RefSeq" id="WP_105744786.1">
    <property type="nucleotide sequence ID" value="NZ_PVBR01000024.1"/>
</dbReference>
<organism evidence="2 3">
    <name type="scientific">Phyllobacterium phragmitis</name>
    <dbReference type="NCBI Taxonomy" id="2670329"/>
    <lineage>
        <taxon>Bacteria</taxon>
        <taxon>Pseudomonadati</taxon>
        <taxon>Pseudomonadota</taxon>
        <taxon>Alphaproteobacteria</taxon>
        <taxon>Hyphomicrobiales</taxon>
        <taxon>Phyllobacteriaceae</taxon>
        <taxon>Phyllobacterium</taxon>
    </lineage>
</organism>
<gene>
    <name evidence="2" type="primary">tssE</name>
    <name evidence="2" type="ORF">C5748_23195</name>
</gene>
<dbReference type="NCBIfam" id="TIGR03357">
    <property type="entry name" value="VI_zyme"/>
    <property type="match status" value="1"/>
</dbReference>
<dbReference type="InterPro" id="IPR007048">
    <property type="entry name" value="IraD/Gp25-like"/>
</dbReference>
<dbReference type="AlphaFoldDB" id="A0A2S9IKV2"/>
<feature type="domain" description="IraD/Gp25-like" evidence="1">
    <location>
        <begin position="44"/>
        <end position="141"/>
    </location>
</feature>
<dbReference type="PANTHER" id="PTHR38595">
    <property type="entry name" value="CYTOPLASMIC PROTEIN-RELATED"/>
    <property type="match status" value="1"/>
</dbReference>
<dbReference type="InterPro" id="IPR017737">
    <property type="entry name" value="TssE1-like"/>
</dbReference>
<accession>A0A2S9IKV2</accession>
<keyword evidence="3" id="KW-1185">Reference proteome</keyword>
<evidence type="ECO:0000313" key="3">
    <source>
        <dbReference type="Proteomes" id="UP000239434"/>
    </source>
</evidence>
<dbReference type="InterPro" id="IPR053176">
    <property type="entry name" value="T6SS_TssE1-like"/>
</dbReference>
<proteinExistence type="predicted"/>
<sequence>MVSPLNQYRPQSRVLARSVLDRLLDASPDIKQDPPISLLDQLREMREAIRRDLEALLNTRRCPITPPSELTELKNALACYGVDGIVSVNLVTDEAKLVLARALERTITRFETRLSDVRVTILRNGAGSRRTLRIRIEAMFRPHDGMPPISFETMIDPSTQHFLVEAPRG</sequence>
<dbReference type="EMBL" id="PVBR01000024">
    <property type="protein sequence ID" value="PRD41150.1"/>
    <property type="molecule type" value="Genomic_DNA"/>
</dbReference>
<comment type="caution">
    <text evidence="2">The sequence shown here is derived from an EMBL/GenBank/DDBJ whole genome shotgun (WGS) entry which is preliminary data.</text>
</comment>
<evidence type="ECO:0000259" key="1">
    <source>
        <dbReference type="Pfam" id="PF04965"/>
    </source>
</evidence>
<protein>
    <submittedName>
        <fullName evidence="2">Type VI secretion system baseplate subunit TssE</fullName>
    </submittedName>
</protein>
<dbReference type="PANTHER" id="PTHR38595:SF1">
    <property type="entry name" value="TYPE VI SECRETION SYSTEM COMPONENT TSSE1"/>
    <property type="match status" value="1"/>
</dbReference>
<dbReference type="Proteomes" id="UP000239434">
    <property type="component" value="Unassembled WGS sequence"/>
</dbReference>
<dbReference type="SUPFAM" id="SSF160719">
    <property type="entry name" value="gpW/gp25-like"/>
    <property type="match status" value="1"/>
</dbReference>
<reference evidence="2 3" key="1">
    <citation type="submission" date="2018-02" db="EMBL/GenBank/DDBJ databases">
        <title>The draft genome of Phyllobacterium sp. 1N-3.</title>
        <authorList>
            <person name="Liu L."/>
            <person name="Li L."/>
            <person name="Zhang X."/>
            <person name="Wang T."/>
            <person name="Liang L."/>
        </authorList>
    </citation>
    <scope>NUCLEOTIDE SEQUENCE [LARGE SCALE GENOMIC DNA]</scope>
    <source>
        <strain evidence="2 3">1N-3</strain>
    </source>
</reference>